<dbReference type="EMBL" id="JBAWKB010000004">
    <property type="protein sequence ID" value="MFH6772703.1"/>
    <property type="molecule type" value="Genomic_DNA"/>
</dbReference>
<name>A0ABW7N209_9FLAO</name>
<evidence type="ECO:0000256" key="5">
    <source>
        <dbReference type="ARBA" id="ARBA00023136"/>
    </source>
</evidence>
<sequence>MSRVKKTIKNAKVTTFFFVITTAIGFFSRSIFLSRLGDEFIGLAATLQSFLNFLNLAELGIGSAMAFALYKSLFKKDFERLNELLALIGYLYKKIGTIVLLGGILLSLFFPMIFKDTSISLVVIYYMFYVYLFSTLLNYYYNYYLIVLQTDQKGYIPTAYLQISHITKISMQIAVVFLTNSFILFITIELITLTTYNILIHKKIKKEYPWIKFFNRGSKSLLAENKDILIKIKQMFVHRISGFILKSTDNIVIFSFVNLQSVTFINNYYIITSSASALLSNFVTGTGAAVGSLVAENDRIKIQKVFWELMSLQHYIGGLLFLSLYYGINPVIALWLGEKYIMAPHIVILILINVYIEKMRAPIINFINAYGIFHDVWAPLTEGVLNLLVSIVLAYYFGISGVLIGTLISVSLITLVWKPFFLYKNGFNKPVFLYWIGFFKLLLSFIISLIVCKFLISSFVTINNESWVLLLVSLIQVGFIIVIVYSSIMYLVNPGYRELSTRILKLIKSLFK</sequence>
<comment type="caution">
    <text evidence="7">The sequence shown here is derived from an EMBL/GenBank/DDBJ whole genome shotgun (WGS) entry which is preliminary data.</text>
</comment>
<evidence type="ECO:0000313" key="7">
    <source>
        <dbReference type="EMBL" id="MFH6772703.1"/>
    </source>
</evidence>
<feature type="transmembrane region" description="Helical" evidence="6">
    <location>
        <begin position="306"/>
        <end position="328"/>
    </location>
</feature>
<proteinExistence type="predicted"/>
<protein>
    <recommendedName>
        <fullName evidence="9">Sugar transporter</fullName>
    </recommendedName>
</protein>
<comment type="subcellular location">
    <subcellularLocation>
        <location evidence="1">Cell membrane</location>
        <topology evidence="1">Multi-pass membrane protein</topology>
    </subcellularLocation>
</comment>
<evidence type="ECO:0000313" key="8">
    <source>
        <dbReference type="Proteomes" id="UP001610100"/>
    </source>
</evidence>
<dbReference type="RefSeq" id="WP_344741858.1">
    <property type="nucleotide sequence ID" value="NZ_BAABAY010000006.1"/>
</dbReference>
<feature type="transmembrane region" description="Helical" evidence="6">
    <location>
        <begin position="91"/>
        <end position="113"/>
    </location>
</feature>
<dbReference type="PANTHER" id="PTHR30250:SF26">
    <property type="entry name" value="PSMA PROTEIN"/>
    <property type="match status" value="1"/>
</dbReference>
<evidence type="ECO:0000256" key="2">
    <source>
        <dbReference type="ARBA" id="ARBA00022475"/>
    </source>
</evidence>
<feature type="transmembrane region" description="Helical" evidence="6">
    <location>
        <begin position="268"/>
        <end position="294"/>
    </location>
</feature>
<keyword evidence="4 6" id="KW-1133">Transmembrane helix</keyword>
<feature type="transmembrane region" description="Helical" evidence="6">
    <location>
        <begin position="173"/>
        <end position="199"/>
    </location>
</feature>
<keyword evidence="2" id="KW-1003">Cell membrane</keyword>
<feature type="transmembrane region" description="Helical" evidence="6">
    <location>
        <begin position="340"/>
        <end position="356"/>
    </location>
</feature>
<keyword evidence="3 6" id="KW-0812">Transmembrane</keyword>
<evidence type="ECO:0000256" key="6">
    <source>
        <dbReference type="SAM" id="Phobius"/>
    </source>
</evidence>
<feature type="transmembrane region" description="Helical" evidence="6">
    <location>
        <begin position="432"/>
        <end position="456"/>
    </location>
</feature>
<evidence type="ECO:0000256" key="1">
    <source>
        <dbReference type="ARBA" id="ARBA00004651"/>
    </source>
</evidence>
<dbReference type="InterPro" id="IPR050833">
    <property type="entry name" value="Poly_Biosynth_Transport"/>
</dbReference>
<accession>A0ABW7N209</accession>
<keyword evidence="5 6" id="KW-0472">Membrane</keyword>
<feature type="transmembrane region" description="Helical" evidence="6">
    <location>
        <begin position="402"/>
        <end position="420"/>
    </location>
</feature>
<reference evidence="7 8" key="1">
    <citation type="submission" date="2024-02" db="EMBL/GenBank/DDBJ databases">
        <title>A Gaetbulibacter species isolated from tidal flats and genomic insights of their niches.</title>
        <authorList>
            <person name="Ye Y."/>
        </authorList>
    </citation>
    <scope>NUCLEOTIDE SEQUENCE [LARGE SCALE GENOMIC DNA]</scope>
    <source>
        <strain evidence="7 8">KYW382</strain>
    </source>
</reference>
<evidence type="ECO:0000256" key="4">
    <source>
        <dbReference type="ARBA" id="ARBA00022989"/>
    </source>
</evidence>
<feature type="transmembrane region" description="Helical" evidence="6">
    <location>
        <begin position="52"/>
        <end position="70"/>
    </location>
</feature>
<evidence type="ECO:0008006" key="9">
    <source>
        <dbReference type="Google" id="ProtNLM"/>
    </source>
</evidence>
<dbReference type="Proteomes" id="UP001610100">
    <property type="component" value="Unassembled WGS sequence"/>
</dbReference>
<evidence type="ECO:0000256" key="3">
    <source>
        <dbReference type="ARBA" id="ARBA00022692"/>
    </source>
</evidence>
<keyword evidence="8" id="KW-1185">Reference proteome</keyword>
<feature type="transmembrane region" description="Helical" evidence="6">
    <location>
        <begin position="468"/>
        <end position="492"/>
    </location>
</feature>
<feature type="transmembrane region" description="Helical" evidence="6">
    <location>
        <begin position="12"/>
        <end position="32"/>
    </location>
</feature>
<dbReference type="PANTHER" id="PTHR30250">
    <property type="entry name" value="PST FAMILY PREDICTED COLANIC ACID TRANSPORTER"/>
    <property type="match status" value="1"/>
</dbReference>
<gene>
    <name evidence="7" type="ORF">V8G58_12240</name>
</gene>
<feature type="transmembrane region" description="Helical" evidence="6">
    <location>
        <begin position="119"/>
        <end position="141"/>
    </location>
</feature>
<organism evidence="7 8">
    <name type="scientific">Gaetbulibacter aestuarii</name>
    <dbReference type="NCBI Taxonomy" id="1502358"/>
    <lineage>
        <taxon>Bacteria</taxon>
        <taxon>Pseudomonadati</taxon>
        <taxon>Bacteroidota</taxon>
        <taxon>Flavobacteriia</taxon>
        <taxon>Flavobacteriales</taxon>
        <taxon>Flavobacteriaceae</taxon>
        <taxon>Gaetbulibacter</taxon>
    </lineage>
</organism>